<evidence type="ECO:0000313" key="7">
    <source>
        <dbReference type="Proteomes" id="UP000247792"/>
    </source>
</evidence>
<gene>
    <name evidence="6" type="ORF">DFR42_101350</name>
</gene>
<organism evidence="6 7">
    <name type="scientific">Undibacterium pigrum</name>
    <dbReference type="NCBI Taxonomy" id="401470"/>
    <lineage>
        <taxon>Bacteria</taxon>
        <taxon>Pseudomonadati</taxon>
        <taxon>Pseudomonadota</taxon>
        <taxon>Betaproteobacteria</taxon>
        <taxon>Burkholderiales</taxon>
        <taxon>Oxalobacteraceae</taxon>
        <taxon>Undibacterium</taxon>
    </lineage>
</organism>
<dbReference type="InterPro" id="IPR045269">
    <property type="entry name" value="Atg1-like"/>
</dbReference>
<feature type="domain" description="Protein kinase" evidence="5">
    <location>
        <begin position="18"/>
        <end position="293"/>
    </location>
</feature>
<protein>
    <recommendedName>
        <fullName evidence="5">Protein kinase domain-containing protein</fullName>
    </recommendedName>
</protein>
<keyword evidence="2" id="KW-0547">Nucleotide-binding</keyword>
<name>A0A318JG66_9BURK</name>
<dbReference type="GO" id="GO:0005524">
    <property type="term" value="F:ATP binding"/>
    <property type="evidence" value="ECO:0007669"/>
    <property type="project" value="UniProtKB-KW"/>
</dbReference>
<dbReference type="GO" id="GO:0016020">
    <property type="term" value="C:membrane"/>
    <property type="evidence" value="ECO:0007669"/>
    <property type="project" value="TreeGrafter"/>
</dbReference>
<dbReference type="PROSITE" id="PS00108">
    <property type="entry name" value="PROTEIN_KINASE_ST"/>
    <property type="match status" value="1"/>
</dbReference>
<evidence type="ECO:0000313" key="6">
    <source>
        <dbReference type="EMBL" id="PXX46775.1"/>
    </source>
</evidence>
<keyword evidence="1" id="KW-0808">Transferase</keyword>
<dbReference type="AlphaFoldDB" id="A0A318JG66"/>
<dbReference type="InterPro" id="IPR011009">
    <property type="entry name" value="Kinase-like_dom_sf"/>
</dbReference>
<dbReference type="PROSITE" id="PS50011">
    <property type="entry name" value="PROTEIN_KINASE_DOM"/>
    <property type="match status" value="1"/>
</dbReference>
<comment type="caution">
    <text evidence="6">The sequence shown here is derived from an EMBL/GenBank/DDBJ whole genome shotgun (WGS) entry which is preliminary data.</text>
</comment>
<reference evidence="6 7" key="1">
    <citation type="submission" date="2018-05" db="EMBL/GenBank/DDBJ databases">
        <title>Genomic Encyclopedia of Type Strains, Phase IV (KMG-IV): sequencing the most valuable type-strain genomes for metagenomic binning, comparative biology and taxonomic classification.</title>
        <authorList>
            <person name="Goeker M."/>
        </authorList>
    </citation>
    <scope>NUCLEOTIDE SEQUENCE [LARGE SCALE GENOMIC DNA]</scope>
    <source>
        <strain evidence="6 7">DSM 19792</strain>
    </source>
</reference>
<dbReference type="GO" id="GO:0004674">
    <property type="term" value="F:protein serine/threonine kinase activity"/>
    <property type="evidence" value="ECO:0007669"/>
    <property type="project" value="InterPro"/>
</dbReference>
<evidence type="ECO:0000256" key="1">
    <source>
        <dbReference type="ARBA" id="ARBA00022679"/>
    </source>
</evidence>
<dbReference type="SMART" id="SM00220">
    <property type="entry name" value="S_TKc"/>
    <property type="match status" value="1"/>
</dbReference>
<evidence type="ECO:0000256" key="2">
    <source>
        <dbReference type="ARBA" id="ARBA00022741"/>
    </source>
</evidence>
<dbReference type="RefSeq" id="WP_110253224.1">
    <property type="nucleotide sequence ID" value="NZ_QJKB01000001.1"/>
</dbReference>
<keyword evidence="7" id="KW-1185">Reference proteome</keyword>
<keyword evidence="3" id="KW-0418">Kinase</keyword>
<evidence type="ECO:0000259" key="5">
    <source>
        <dbReference type="PROSITE" id="PS50011"/>
    </source>
</evidence>
<dbReference type="OrthoDB" id="9801841at2"/>
<evidence type="ECO:0000256" key="4">
    <source>
        <dbReference type="ARBA" id="ARBA00022840"/>
    </source>
</evidence>
<dbReference type="Gene3D" id="1.10.510.10">
    <property type="entry name" value="Transferase(Phosphotransferase) domain 1"/>
    <property type="match status" value="1"/>
</dbReference>
<dbReference type="Proteomes" id="UP000247792">
    <property type="component" value="Unassembled WGS sequence"/>
</dbReference>
<dbReference type="PANTHER" id="PTHR24348:SF22">
    <property type="entry name" value="NON-SPECIFIC SERINE_THREONINE PROTEIN KINASE"/>
    <property type="match status" value="1"/>
</dbReference>
<proteinExistence type="predicted"/>
<keyword evidence="4" id="KW-0067">ATP-binding</keyword>
<accession>A0A318JG66</accession>
<dbReference type="InterPro" id="IPR008271">
    <property type="entry name" value="Ser/Thr_kinase_AS"/>
</dbReference>
<evidence type="ECO:0000256" key="3">
    <source>
        <dbReference type="ARBA" id="ARBA00022777"/>
    </source>
</evidence>
<dbReference type="GO" id="GO:0005776">
    <property type="term" value="C:autophagosome"/>
    <property type="evidence" value="ECO:0007669"/>
    <property type="project" value="TreeGrafter"/>
</dbReference>
<dbReference type="PANTHER" id="PTHR24348">
    <property type="entry name" value="SERINE/THREONINE-PROTEIN KINASE UNC-51-RELATED"/>
    <property type="match status" value="1"/>
</dbReference>
<dbReference type="CDD" id="cd14014">
    <property type="entry name" value="STKc_PknB_like"/>
    <property type="match status" value="1"/>
</dbReference>
<dbReference type="EMBL" id="QJKB01000001">
    <property type="protein sequence ID" value="PXX46775.1"/>
    <property type="molecule type" value="Genomic_DNA"/>
</dbReference>
<dbReference type="GO" id="GO:0000407">
    <property type="term" value="C:phagophore assembly site"/>
    <property type="evidence" value="ECO:0007669"/>
    <property type="project" value="TreeGrafter"/>
</dbReference>
<dbReference type="GO" id="GO:0005829">
    <property type="term" value="C:cytosol"/>
    <property type="evidence" value="ECO:0007669"/>
    <property type="project" value="TreeGrafter"/>
</dbReference>
<dbReference type="SUPFAM" id="SSF56112">
    <property type="entry name" value="Protein kinase-like (PK-like)"/>
    <property type="match status" value="1"/>
</dbReference>
<dbReference type="Pfam" id="PF00069">
    <property type="entry name" value="Pkinase"/>
    <property type="match status" value="1"/>
</dbReference>
<dbReference type="InterPro" id="IPR000719">
    <property type="entry name" value="Prot_kinase_dom"/>
</dbReference>
<sequence>MAAQNNAPLPDGLEIAGYRIVKKIASGGFSIVYLASDEDGNAVAIKEYLPSSLALRQQGELVPAISNENLPIYRIGLKCFFEEGRALARISHPNVVSVINFFRANETVYMVMAYESGRSLQEHILRRRDKGEKPLVSERFIRRMFNQVMNGLREVHTNKLLHLDLKPANIYLRLDGTPILLDFGAARQTLKTDIPKLYPMYTPGFAAPELYLKNGNLGPWTDIYSIGASIFACMVGAPPQPSDQRKTSDKMEGHYRKLEGLYSTELIEVVRWCLQLDPLERPQSVFALQKALAIQAQPQRELTFMEKMTLKFKNLIGSGKRKKVESDHTTIQESTLN</sequence>